<evidence type="ECO:0000259" key="14">
    <source>
        <dbReference type="PROSITE" id="PS51184"/>
    </source>
</evidence>
<dbReference type="SMART" id="SM00558">
    <property type="entry name" value="JmjC"/>
    <property type="match status" value="1"/>
</dbReference>
<dbReference type="Pfam" id="PF08007">
    <property type="entry name" value="JmjC_2"/>
    <property type="match status" value="1"/>
</dbReference>
<reference evidence="15" key="1">
    <citation type="submission" date="2019-05" db="EMBL/GenBank/DDBJ databases">
        <title>Annotation for the trematode Fasciolopsis buski.</title>
        <authorList>
            <person name="Choi Y.-J."/>
        </authorList>
    </citation>
    <scope>NUCLEOTIDE SEQUENCE</scope>
    <source>
        <strain evidence="15">HT</strain>
        <tissue evidence="15">Whole worm</tissue>
    </source>
</reference>
<evidence type="ECO:0000256" key="8">
    <source>
        <dbReference type="ARBA" id="ARBA00023004"/>
    </source>
</evidence>
<evidence type="ECO:0000256" key="4">
    <source>
        <dbReference type="ARBA" id="ARBA00022723"/>
    </source>
</evidence>
<sequence length="866" mass="97570">EHLQHSQLQGKLKSNPKASALVDEIARTLNTKKDVPTLESFFRPNVTDSPLVPKTNKKKKKKRKRPSESTGPAPSPDLVSCQSVLTREKTVLENGPTSDEKVSRSKRRRLQKKLKATNAQEDGKNDPSSSQLTKVAQKRPCPESPVGNDAVNESTVKRQRTTEVLVERSSISKNDTDVPALLPAETSTDEEIHWDLEDPIALGKREFEVIIAPLSTEDFFKKYFEKHPLRVQRNSSHYNDWLSTRDIDLMLRKQRVMFGEHLDLASYEGGRRYTLNPPGRAFRSVVWDHYKMGCSVRLLCPQLFLPQVRYRLSLLQEYFGCFVGANVYLTPPGSQGFAPHYDDIEAFIMQLEGSKEWRIYAPRSPSEKLPRESSPNFTEKDLGKPMMTVTLKPGDLLYLPRGFIHQGSTSDETHSLHLTISTYQKHTWGDFLSKLIPIALQSAMETDVEFREGLPIGFLRHVGGFSASMDTPSTKKNKQEATKCEEELRHGVVQRLRHLADRIENSSRTGKLPLRGADLESESPDPLLVASDQMAVDLISQSLPPQLRADELCCHVQKQGERWTRRRAPADPKSPNPSGVVDCVELEPDTEIRLVRWSAFRVMRTRISSESNKIDVDATDANESGDQEEPDILVAMYHSLDNTNVYKEYDLKELALELKLLPAVDCLAKAFPDFVAIEDLPLATIEEKMEVAIGLYDAGLVVTRYPLEAKDSCDEETEDERSNDDSGDIDSNLEDSESVNEEVTSDEYESLERVDVDECNDDDGDNEDESVGNTDDQSGSDEDEDEVQLDDSDDEEDSEEYDDDGFDPFSEIHAISEEESSDSSSNTSPKANALPTIAKTETTSGPVKQKKPRKKRNRKPKKHVNR</sequence>
<evidence type="ECO:0000256" key="1">
    <source>
        <dbReference type="ARBA" id="ARBA00004123"/>
    </source>
</evidence>
<dbReference type="OrthoDB" id="425950at2759"/>
<feature type="compositionally biased region" description="Basic residues" evidence="13">
    <location>
        <begin position="55"/>
        <end position="65"/>
    </location>
</feature>
<evidence type="ECO:0000256" key="5">
    <source>
        <dbReference type="ARBA" id="ARBA00022853"/>
    </source>
</evidence>
<keyword evidence="5" id="KW-0156">Chromatin regulator</keyword>
<evidence type="ECO:0000256" key="12">
    <source>
        <dbReference type="RuleBase" id="RU366061"/>
    </source>
</evidence>
<dbReference type="InterPro" id="IPR039994">
    <property type="entry name" value="NO66-like"/>
</dbReference>
<feature type="compositionally biased region" description="Acidic residues" evidence="13">
    <location>
        <begin position="713"/>
        <end position="749"/>
    </location>
</feature>
<evidence type="ECO:0000256" key="10">
    <source>
        <dbReference type="ARBA" id="ARBA00023163"/>
    </source>
</evidence>
<keyword evidence="11 12" id="KW-0539">Nucleus</keyword>
<keyword evidence="10 12" id="KW-0804">Transcription</keyword>
<dbReference type="Gene3D" id="1.10.10.1500">
    <property type="entry name" value="JmjC domain-containing ribosomal oxygenase (ROX), dimer domain"/>
    <property type="match status" value="1"/>
</dbReference>
<feature type="non-terminal residue" evidence="15">
    <location>
        <position position="1"/>
    </location>
</feature>
<organism evidence="15 16">
    <name type="scientific">Fasciolopsis buskii</name>
    <dbReference type="NCBI Taxonomy" id="27845"/>
    <lineage>
        <taxon>Eukaryota</taxon>
        <taxon>Metazoa</taxon>
        <taxon>Spiralia</taxon>
        <taxon>Lophotrochozoa</taxon>
        <taxon>Platyhelminthes</taxon>
        <taxon>Trematoda</taxon>
        <taxon>Digenea</taxon>
        <taxon>Plagiorchiida</taxon>
        <taxon>Echinostomata</taxon>
        <taxon>Echinostomatoidea</taxon>
        <taxon>Fasciolidae</taxon>
        <taxon>Fasciolopsis</taxon>
    </lineage>
</organism>
<dbReference type="Pfam" id="PF21233">
    <property type="entry name" value="WHD_RIOX1"/>
    <property type="match status" value="1"/>
</dbReference>
<dbReference type="InterPro" id="IPR049043">
    <property type="entry name" value="WHD_RIOX1"/>
</dbReference>
<feature type="region of interest" description="Disordered" evidence="13">
    <location>
        <begin position="363"/>
        <end position="382"/>
    </location>
</feature>
<feature type="compositionally biased region" description="Acidic residues" evidence="13">
    <location>
        <begin position="778"/>
        <end position="806"/>
    </location>
</feature>
<name>A0A8E0RSC9_9TREM</name>
<evidence type="ECO:0000313" key="15">
    <source>
        <dbReference type="EMBL" id="KAA0191349.1"/>
    </source>
</evidence>
<keyword evidence="9 12" id="KW-0805">Transcription regulation</keyword>
<keyword evidence="8 12" id="KW-0408">Iron</keyword>
<dbReference type="Gene3D" id="2.60.120.650">
    <property type="entry name" value="Cupin"/>
    <property type="match status" value="1"/>
</dbReference>
<dbReference type="PANTHER" id="PTHR13096:SF8">
    <property type="entry name" value="RIBOSOMAL OXYGENASE 1"/>
    <property type="match status" value="1"/>
</dbReference>
<evidence type="ECO:0000256" key="3">
    <source>
        <dbReference type="ARBA" id="ARBA00022491"/>
    </source>
</evidence>
<dbReference type="GO" id="GO:0005506">
    <property type="term" value="F:iron ion binding"/>
    <property type="evidence" value="ECO:0007669"/>
    <property type="project" value="UniProtKB-UniRule"/>
</dbReference>
<dbReference type="PROSITE" id="PS51184">
    <property type="entry name" value="JMJC"/>
    <property type="match status" value="1"/>
</dbReference>
<dbReference type="GO" id="GO:0051864">
    <property type="term" value="F:histone H3K36 demethylase activity"/>
    <property type="evidence" value="ECO:0007669"/>
    <property type="project" value="TreeGrafter"/>
</dbReference>
<feature type="compositionally biased region" description="Basic residues" evidence="13">
    <location>
        <begin position="104"/>
        <end position="115"/>
    </location>
</feature>
<protein>
    <recommendedName>
        <fullName evidence="12">Bifunctional lysine-specific demethylase and histidyl-hydroxylase</fullName>
        <ecNumber evidence="12">1.14.11.-</ecNumber>
    </recommendedName>
</protein>
<evidence type="ECO:0000256" key="13">
    <source>
        <dbReference type="SAM" id="MobiDB-lite"/>
    </source>
</evidence>
<evidence type="ECO:0000256" key="2">
    <source>
        <dbReference type="ARBA" id="ARBA00010309"/>
    </source>
</evidence>
<dbReference type="PANTHER" id="PTHR13096">
    <property type="entry name" value="MINA53 MYC INDUCED NUCLEAR ANTIGEN"/>
    <property type="match status" value="1"/>
</dbReference>
<dbReference type="Gene3D" id="3.90.930.40">
    <property type="match status" value="1"/>
</dbReference>
<keyword evidence="4 12" id="KW-0479">Metal-binding</keyword>
<gene>
    <name evidence="15" type="ORF">FBUS_03945</name>
</gene>
<evidence type="ECO:0000256" key="6">
    <source>
        <dbReference type="ARBA" id="ARBA00022964"/>
    </source>
</evidence>
<feature type="compositionally biased region" description="Basic residues" evidence="13">
    <location>
        <begin position="848"/>
        <end position="866"/>
    </location>
</feature>
<comment type="cofactor">
    <cofactor evidence="12">
        <name>Fe(2+)</name>
        <dbReference type="ChEBI" id="CHEBI:29033"/>
    </cofactor>
    <text evidence="12">Binds 1 Fe(2+) ion per subunit.</text>
</comment>
<dbReference type="InterPro" id="IPR003347">
    <property type="entry name" value="JmjC_dom"/>
</dbReference>
<comment type="subcellular location">
    <subcellularLocation>
        <location evidence="1 12">Nucleus</location>
    </subcellularLocation>
</comment>
<keyword evidence="16" id="KW-1185">Reference proteome</keyword>
<dbReference type="EMBL" id="LUCM01006386">
    <property type="protein sequence ID" value="KAA0191349.1"/>
    <property type="molecule type" value="Genomic_DNA"/>
</dbReference>
<dbReference type="SUPFAM" id="SSF51197">
    <property type="entry name" value="Clavaminate synthase-like"/>
    <property type="match status" value="1"/>
</dbReference>
<comment type="caution">
    <text evidence="15">The sequence shown here is derived from an EMBL/GenBank/DDBJ whole genome shotgun (WGS) entry which is preliminary data.</text>
</comment>
<feature type="domain" description="JmjC" evidence="14">
    <location>
        <begin position="294"/>
        <end position="439"/>
    </location>
</feature>
<evidence type="ECO:0000256" key="9">
    <source>
        <dbReference type="ARBA" id="ARBA00023015"/>
    </source>
</evidence>
<feature type="region of interest" description="Disordered" evidence="13">
    <location>
        <begin position="36"/>
        <end position="170"/>
    </location>
</feature>
<evidence type="ECO:0000313" key="16">
    <source>
        <dbReference type="Proteomes" id="UP000728185"/>
    </source>
</evidence>
<dbReference type="Proteomes" id="UP000728185">
    <property type="component" value="Unassembled WGS sequence"/>
</dbReference>
<evidence type="ECO:0000256" key="7">
    <source>
        <dbReference type="ARBA" id="ARBA00023002"/>
    </source>
</evidence>
<keyword evidence="3" id="KW-0678">Repressor</keyword>
<dbReference type="GO" id="GO:0005730">
    <property type="term" value="C:nucleolus"/>
    <property type="evidence" value="ECO:0007669"/>
    <property type="project" value="TreeGrafter"/>
</dbReference>
<evidence type="ECO:0000256" key="11">
    <source>
        <dbReference type="ARBA" id="ARBA00023242"/>
    </source>
</evidence>
<comment type="similarity">
    <text evidence="2">Belongs to the ROX family. NO66 subfamily.</text>
</comment>
<dbReference type="FunFam" id="2.60.120.650:FF:000013">
    <property type="entry name" value="Ribosomal oxygenase 1"/>
    <property type="match status" value="1"/>
</dbReference>
<dbReference type="EC" id="1.14.11.-" evidence="12"/>
<comment type="function">
    <text evidence="12">Oxygenase that can act as both a histone lysine demethylase and a ribosomal histidine hydroxylase.</text>
</comment>
<feature type="region of interest" description="Disordered" evidence="13">
    <location>
        <begin position="711"/>
        <end position="866"/>
    </location>
</feature>
<proteinExistence type="inferred from homology"/>
<dbReference type="GO" id="GO:0032453">
    <property type="term" value="F:histone H3K4 demethylase activity"/>
    <property type="evidence" value="ECO:0007669"/>
    <property type="project" value="TreeGrafter"/>
</dbReference>
<keyword evidence="7 12" id="KW-0560">Oxidoreductase</keyword>
<keyword evidence="6 12" id="KW-0223">Dioxygenase</keyword>
<feature type="compositionally biased region" description="Acidic residues" evidence="13">
    <location>
        <begin position="757"/>
        <end position="770"/>
    </location>
</feature>
<accession>A0A8E0RSC9</accession>
<dbReference type="AlphaFoldDB" id="A0A8E0RSC9"/>